<comment type="caution">
    <text evidence="2">The sequence shown here is derived from an EMBL/GenBank/DDBJ whole genome shotgun (WGS) entry which is preliminary data.</text>
</comment>
<protein>
    <recommendedName>
        <fullName evidence="1">Serine aminopeptidase S33 domain-containing protein</fullName>
    </recommendedName>
</protein>
<feature type="domain" description="Serine aminopeptidase S33" evidence="1">
    <location>
        <begin position="88"/>
        <end position="234"/>
    </location>
</feature>
<accession>A0AAD7TU47</accession>
<dbReference type="InterPro" id="IPR029058">
    <property type="entry name" value="AB_hydrolase_fold"/>
</dbReference>
<dbReference type="Pfam" id="PF12146">
    <property type="entry name" value="Hydrolase_4"/>
    <property type="match status" value="1"/>
</dbReference>
<evidence type="ECO:0000313" key="3">
    <source>
        <dbReference type="Proteomes" id="UP001215151"/>
    </source>
</evidence>
<dbReference type="InterPro" id="IPR051044">
    <property type="entry name" value="MAG_DAG_Lipase"/>
</dbReference>
<evidence type="ECO:0000259" key="1">
    <source>
        <dbReference type="Pfam" id="PF12146"/>
    </source>
</evidence>
<dbReference type="Proteomes" id="UP001215151">
    <property type="component" value="Unassembled WGS sequence"/>
</dbReference>
<gene>
    <name evidence="2" type="ORF">ONZ51_g5957</name>
</gene>
<sequence length="259" mass="28738">MDQHPQSIYEESWVPGGEDLLRFYTRIYLARNPLAALIFVHGFTEHISRAVSVALPLTHYGGANMLALEELGGSLLLHLATSSSLPSYVQESIGMLSGIIASSPFLAQTEPLAKSLRHIVAIASKALPAILISTELPHSYLSRNRDVVATLAKDPLVKQKSSMKFVTEMLDAGEHLIQLEHPSVPCGLSVLVLHGTADRITSFTASKQFFDCLDARDKTFVDIQDAYHELVHEPYGVREEYMDRCIDWVLSRAASYHQH</sequence>
<dbReference type="InterPro" id="IPR022742">
    <property type="entry name" value="Hydrolase_4"/>
</dbReference>
<dbReference type="AlphaFoldDB" id="A0AAD7TU47"/>
<dbReference type="Gene3D" id="3.40.50.1820">
    <property type="entry name" value="alpha/beta hydrolase"/>
    <property type="match status" value="1"/>
</dbReference>
<name>A0AAD7TU47_9APHY</name>
<dbReference type="EMBL" id="JAPEVG010000135">
    <property type="protein sequence ID" value="KAJ8481500.1"/>
    <property type="molecule type" value="Genomic_DNA"/>
</dbReference>
<reference evidence="2" key="1">
    <citation type="submission" date="2022-11" db="EMBL/GenBank/DDBJ databases">
        <title>Genome Sequence of Cubamyces cubensis.</title>
        <authorList>
            <person name="Buettner E."/>
        </authorList>
    </citation>
    <scope>NUCLEOTIDE SEQUENCE</scope>
    <source>
        <strain evidence="2">MPL-01</strain>
    </source>
</reference>
<evidence type="ECO:0000313" key="2">
    <source>
        <dbReference type="EMBL" id="KAJ8481500.1"/>
    </source>
</evidence>
<proteinExistence type="predicted"/>
<dbReference type="SUPFAM" id="SSF53474">
    <property type="entry name" value="alpha/beta-Hydrolases"/>
    <property type="match status" value="1"/>
</dbReference>
<dbReference type="PANTHER" id="PTHR11614">
    <property type="entry name" value="PHOSPHOLIPASE-RELATED"/>
    <property type="match status" value="1"/>
</dbReference>
<keyword evidence="3" id="KW-1185">Reference proteome</keyword>
<organism evidence="2 3">
    <name type="scientific">Trametes cubensis</name>
    <dbReference type="NCBI Taxonomy" id="1111947"/>
    <lineage>
        <taxon>Eukaryota</taxon>
        <taxon>Fungi</taxon>
        <taxon>Dikarya</taxon>
        <taxon>Basidiomycota</taxon>
        <taxon>Agaricomycotina</taxon>
        <taxon>Agaricomycetes</taxon>
        <taxon>Polyporales</taxon>
        <taxon>Polyporaceae</taxon>
        <taxon>Trametes</taxon>
    </lineage>
</organism>